<sequence length="239" mass="26633">IREAAGAKEPFFAVIWFHAPHSPVIAGPEHRKMYSNHNEDEQHYYGCITAMDEQIGRLRRELGELAIADDAMLWFCSDNGPEGKDGKSGRHRGSAGPFRGRKRSLFEGGVRVPALLLWPSKIKKPRTVRTPCTTSDYYPTILDVLGLKPKAQPQPIDGISILPLIEGKTESRPAPIAFQSHGAVSLTDNRYKLIKPGPIDARRGFCRPQEVDKFMLFDLLADPAETKDISAEKPQIFST</sequence>
<feature type="non-terminal residue" evidence="4">
    <location>
        <position position="1"/>
    </location>
</feature>
<dbReference type="GO" id="GO:0004065">
    <property type="term" value="F:arylsulfatase activity"/>
    <property type="evidence" value="ECO:0007669"/>
    <property type="project" value="TreeGrafter"/>
</dbReference>
<comment type="caution">
    <text evidence="4">The sequence shown here is derived from an EMBL/GenBank/DDBJ whole genome shotgun (WGS) entry which is preliminary data.</text>
</comment>
<dbReference type="Gene3D" id="3.40.720.10">
    <property type="entry name" value="Alkaline Phosphatase, subunit A"/>
    <property type="match status" value="1"/>
</dbReference>
<dbReference type="PANTHER" id="PTHR42693:SF53">
    <property type="entry name" value="ENDO-4-O-SULFATASE"/>
    <property type="match status" value="1"/>
</dbReference>
<evidence type="ECO:0000313" key="4">
    <source>
        <dbReference type="EMBL" id="GAG47469.1"/>
    </source>
</evidence>
<dbReference type="InterPro" id="IPR000917">
    <property type="entry name" value="Sulfatase_N"/>
</dbReference>
<dbReference type="EMBL" id="BARS01050332">
    <property type="protein sequence ID" value="GAG47469.1"/>
    <property type="molecule type" value="Genomic_DNA"/>
</dbReference>
<dbReference type="InterPro" id="IPR017850">
    <property type="entry name" value="Alkaline_phosphatase_core_sf"/>
</dbReference>
<gene>
    <name evidence="4" type="ORF">S01H1_75163</name>
</gene>
<comment type="similarity">
    <text evidence="1">Belongs to the sulfatase family.</text>
</comment>
<dbReference type="AlphaFoldDB" id="X0XVX9"/>
<evidence type="ECO:0000256" key="2">
    <source>
        <dbReference type="ARBA" id="ARBA00022801"/>
    </source>
</evidence>
<name>X0XVX9_9ZZZZ</name>
<proteinExistence type="inferred from homology"/>
<organism evidence="4">
    <name type="scientific">marine sediment metagenome</name>
    <dbReference type="NCBI Taxonomy" id="412755"/>
    <lineage>
        <taxon>unclassified sequences</taxon>
        <taxon>metagenomes</taxon>
        <taxon>ecological metagenomes</taxon>
    </lineage>
</organism>
<dbReference type="Gene3D" id="3.30.1120.10">
    <property type="match status" value="1"/>
</dbReference>
<dbReference type="InterPro" id="IPR050738">
    <property type="entry name" value="Sulfatase"/>
</dbReference>
<feature type="domain" description="Sulfatase N-terminal" evidence="3">
    <location>
        <begin position="7"/>
        <end position="146"/>
    </location>
</feature>
<evidence type="ECO:0000259" key="3">
    <source>
        <dbReference type="Pfam" id="PF00884"/>
    </source>
</evidence>
<reference evidence="4" key="1">
    <citation type="journal article" date="2014" name="Front. Microbiol.">
        <title>High frequency of phylogenetically diverse reductive dehalogenase-homologous genes in deep subseafloor sedimentary metagenomes.</title>
        <authorList>
            <person name="Kawai M."/>
            <person name="Futagami T."/>
            <person name="Toyoda A."/>
            <person name="Takaki Y."/>
            <person name="Nishi S."/>
            <person name="Hori S."/>
            <person name="Arai W."/>
            <person name="Tsubouchi T."/>
            <person name="Morono Y."/>
            <person name="Uchiyama I."/>
            <person name="Ito T."/>
            <person name="Fujiyama A."/>
            <person name="Inagaki F."/>
            <person name="Takami H."/>
        </authorList>
    </citation>
    <scope>NUCLEOTIDE SEQUENCE</scope>
    <source>
        <strain evidence="4">Expedition CK06-06</strain>
    </source>
</reference>
<evidence type="ECO:0000256" key="1">
    <source>
        <dbReference type="ARBA" id="ARBA00008779"/>
    </source>
</evidence>
<protein>
    <recommendedName>
        <fullName evidence="3">Sulfatase N-terminal domain-containing protein</fullName>
    </recommendedName>
</protein>
<accession>X0XVX9</accession>
<dbReference type="PANTHER" id="PTHR42693">
    <property type="entry name" value="ARYLSULFATASE FAMILY MEMBER"/>
    <property type="match status" value="1"/>
</dbReference>
<feature type="non-terminal residue" evidence="4">
    <location>
        <position position="239"/>
    </location>
</feature>
<keyword evidence="2" id="KW-0378">Hydrolase</keyword>
<dbReference type="Pfam" id="PF00884">
    <property type="entry name" value="Sulfatase"/>
    <property type="match status" value="1"/>
</dbReference>
<dbReference type="SUPFAM" id="SSF53649">
    <property type="entry name" value="Alkaline phosphatase-like"/>
    <property type="match status" value="1"/>
</dbReference>